<dbReference type="AlphaFoldDB" id="A0A7W7YR73"/>
<gene>
    <name evidence="1" type="ORF">HNQ64_004912</name>
</gene>
<reference evidence="1 2" key="1">
    <citation type="submission" date="2020-08" db="EMBL/GenBank/DDBJ databases">
        <title>Genomic Encyclopedia of Type Strains, Phase IV (KMG-IV): sequencing the most valuable type-strain genomes for metagenomic binning, comparative biology and taxonomic classification.</title>
        <authorList>
            <person name="Goeker M."/>
        </authorList>
    </citation>
    <scope>NUCLEOTIDE SEQUENCE [LARGE SCALE GENOMIC DNA]</scope>
    <source>
        <strain evidence="1 2">DSM 12251</strain>
    </source>
</reference>
<protein>
    <recommendedName>
        <fullName evidence="3">Helix-turn-helix domain-containing protein</fullName>
    </recommendedName>
</protein>
<comment type="caution">
    <text evidence="1">The sequence shown here is derived from an EMBL/GenBank/DDBJ whole genome shotgun (WGS) entry which is preliminary data.</text>
</comment>
<evidence type="ECO:0000313" key="1">
    <source>
        <dbReference type="EMBL" id="MBB5040620.1"/>
    </source>
</evidence>
<accession>A0A7W7YR73</accession>
<organism evidence="1 2">
    <name type="scientific">Prosthecobacter dejongeii</name>
    <dbReference type="NCBI Taxonomy" id="48465"/>
    <lineage>
        <taxon>Bacteria</taxon>
        <taxon>Pseudomonadati</taxon>
        <taxon>Verrucomicrobiota</taxon>
        <taxon>Verrucomicrobiia</taxon>
        <taxon>Verrucomicrobiales</taxon>
        <taxon>Verrucomicrobiaceae</taxon>
        <taxon>Prosthecobacter</taxon>
    </lineage>
</organism>
<proteinExistence type="predicted"/>
<dbReference type="EMBL" id="JACHIF010000020">
    <property type="protein sequence ID" value="MBB5040620.1"/>
    <property type="molecule type" value="Genomic_DNA"/>
</dbReference>
<dbReference type="Proteomes" id="UP000534294">
    <property type="component" value="Unassembled WGS sequence"/>
</dbReference>
<evidence type="ECO:0008006" key="3">
    <source>
        <dbReference type="Google" id="ProtNLM"/>
    </source>
</evidence>
<keyword evidence="2" id="KW-1185">Reference proteome</keyword>
<name>A0A7W7YR73_9BACT</name>
<evidence type="ECO:0000313" key="2">
    <source>
        <dbReference type="Proteomes" id="UP000534294"/>
    </source>
</evidence>
<sequence>MHPTPPRPATHLWIPLTQLATLTRRTPQTLRLHIRHGHLRAEKIPGTRGWRVSHAEASRWAAQYHGILIFPPTPSTAPAAAFTTSALAHA</sequence>